<protein>
    <submittedName>
        <fullName evidence="1">Uncharacterized protein</fullName>
    </submittedName>
</protein>
<dbReference type="RefSeq" id="WP_277813148.1">
    <property type="nucleotide sequence ID" value="NZ_ARYK01000001.1"/>
</dbReference>
<dbReference type="EMBL" id="ARYK01000001">
    <property type="protein sequence ID" value="KCZ94123.1"/>
    <property type="molecule type" value="Genomic_DNA"/>
</dbReference>
<reference evidence="1 2" key="1">
    <citation type="journal article" date="2014" name="Antonie Van Leeuwenhoek">
        <title>Hyphomonas beringensis sp. nov. and Hyphomonas chukchiensis sp. nov., isolated from surface seawater of the Bering Sea and Chukchi Sea.</title>
        <authorList>
            <person name="Li C."/>
            <person name="Lai Q."/>
            <person name="Li G."/>
            <person name="Dong C."/>
            <person name="Wang J."/>
            <person name="Liao Y."/>
            <person name="Shao Z."/>
        </authorList>
    </citation>
    <scope>NUCLEOTIDE SEQUENCE [LARGE SCALE GENOMIC DNA]</scope>
    <source>
        <strain evidence="1 2">MHS-2</strain>
    </source>
</reference>
<organism evidence="1 2">
    <name type="scientific">Hyphomonas johnsonii MHS-2</name>
    <dbReference type="NCBI Taxonomy" id="1280950"/>
    <lineage>
        <taxon>Bacteria</taxon>
        <taxon>Pseudomonadati</taxon>
        <taxon>Pseudomonadota</taxon>
        <taxon>Alphaproteobacteria</taxon>
        <taxon>Hyphomonadales</taxon>
        <taxon>Hyphomonadaceae</taxon>
        <taxon>Hyphomonas</taxon>
    </lineage>
</organism>
<comment type="caution">
    <text evidence="1">The sequence shown here is derived from an EMBL/GenBank/DDBJ whole genome shotgun (WGS) entry which is preliminary data.</text>
</comment>
<dbReference type="PATRIC" id="fig|1280950.3.peg.425"/>
<gene>
    <name evidence="1" type="ORF">HJO_02070</name>
</gene>
<accession>A0A059FUL5</accession>
<keyword evidence="2" id="KW-1185">Reference proteome</keyword>
<proteinExistence type="predicted"/>
<dbReference type="AlphaFoldDB" id="A0A059FUL5"/>
<evidence type="ECO:0000313" key="2">
    <source>
        <dbReference type="Proteomes" id="UP000025171"/>
    </source>
</evidence>
<sequence>MATYKYDPDGTTVMHRLARGYSDEQIAMISDYLATETAND</sequence>
<dbReference type="STRING" id="1280950.HJO_02070"/>
<evidence type="ECO:0000313" key="1">
    <source>
        <dbReference type="EMBL" id="KCZ94123.1"/>
    </source>
</evidence>
<name>A0A059FUL5_9PROT</name>
<dbReference type="Proteomes" id="UP000025171">
    <property type="component" value="Unassembled WGS sequence"/>
</dbReference>